<dbReference type="InterPro" id="IPR036259">
    <property type="entry name" value="MFS_trans_sf"/>
</dbReference>
<dbReference type="EMBL" id="JBFCZG010000009">
    <property type="protein sequence ID" value="KAL3418245.1"/>
    <property type="molecule type" value="Genomic_DNA"/>
</dbReference>
<accession>A0ABR4P4L3</accession>
<comment type="caution">
    <text evidence="2">The sequence shown here is derived from an EMBL/GenBank/DDBJ whole genome shotgun (WGS) entry which is preliminary data.</text>
</comment>
<sequence>MSEQLKVEQRQRRLVRSHAHAEDVPGTVNLRASDGDDTAYGQALFPIPADDPNDPLLWPNYKKTMILIIVSLYSFLGNSALLGPSVYIGIYAADFKISPTKASGLISYPNLAFGFGTVAPHPRFSLSVDAEPCRLSASRPVILEDW</sequence>
<feature type="transmembrane region" description="Helical" evidence="1">
    <location>
        <begin position="65"/>
        <end position="93"/>
    </location>
</feature>
<reference evidence="2 3" key="1">
    <citation type="submission" date="2024-06" db="EMBL/GenBank/DDBJ databases">
        <title>Complete genome of Phlyctema vagabunda strain 19-DSS-EL-015.</title>
        <authorList>
            <person name="Fiorenzani C."/>
        </authorList>
    </citation>
    <scope>NUCLEOTIDE SEQUENCE [LARGE SCALE GENOMIC DNA]</scope>
    <source>
        <strain evidence="2 3">19-DSS-EL-015</strain>
    </source>
</reference>
<keyword evidence="1" id="KW-0812">Transmembrane</keyword>
<gene>
    <name evidence="2" type="ORF">PVAG01_09961</name>
</gene>
<dbReference type="SUPFAM" id="SSF103473">
    <property type="entry name" value="MFS general substrate transporter"/>
    <property type="match status" value="1"/>
</dbReference>
<protein>
    <submittedName>
        <fullName evidence="2">Uncharacterized protein</fullName>
    </submittedName>
</protein>
<keyword evidence="1" id="KW-0472">Membrane</keyword>
<evidence type="ECO:0000313" key="2">
    <source>
        <dbReference type="EMBL" id="KAL3418245.1"/>
    </source>
</evidence>
<evidence type="ECO:0000313" key="3">
    <source>
        <dbReference type="Proteomes" id="UP001629113"/>
    </source>
</evidence>
<evidence type="ECO:0000256" key="1">
    <source>
        <dbReference type="SAM" id="Phobius"/>
    </source>
</evidence>
<keyword evidence="3" id="KW-1185">Reference proteome</keyword>
<proteinExistence type="predicted"/>
<keyword evidence="1" id="KW-1133">Transmembrane helix</keyword>
<dbReference type="Proteomes" id="UP001629113">
    <property type="component" value="Unassembled WGS sequence"/>
</dbReference>
<organism evidence="2 3">
    <name type="scientific">Phlyctema vagabunda</name>
    <dbReference type="NCBI Taxonomy" id="108571"/>
    <lineage>
        <taxon>Eukaryota</taxon>
        <taxon>Fungi</taxon>
        <taxon>Dikarya</taxon>
        <taxon>Ascomycota</taxon>
        <taxon>Pezizomycotina</taxon>
        <taxon>Leotiomycetes</taxon>
        <taxon>Helotiales</taxon>
        <taxon>Dermateaceae</taxon>
        <taxon>Phlyctema</taxon>
    </lineage>
</organism>
<name>A0ABR4P4L3_9HELO</name>